<accession>A0A559J0Z5</accession>
<reference evidence="4 5" key="1">
    <citation type="submission" date="2019-07" db="EMBL/GenBank/DDBJ databases">
        <authorList>
            <person name="Kim J."/>
        </authorList>
    </citation>
    <scope>NUCLEOTIDE SEQUENCE [LARGE SCALE GENOMIC DNA]</scope>
    <source>
        <strain evidence="4 5">N4</strain>
    </source>
</reference>
<gene>
    <name evidence="4" type="ORF">FPZ44_11080</name>
</gene>
<dbReference type="AlphaFoldDB" id="A0A559J0Z5"/>
<proteinExistence type="inferred from homology"/>
<evidence type="ECO:0000256" key="3">
    <source>
        <dbReference type="ARBA" id="ARBA00022679"/>
    </source>
</evidence>
<dbReference type="Gene3D" id="3.40.50.2000">
    <property type="entry name" value="Glycogen Phosphorylase B"/>
    <property type="match status" value="2"/>
</dbReference>
<dbReference type="GO" id="GO:0016758">
    <property type="term" value="F:hexosyltransferase activity"/>
    <property type="evidence" value="ECO:0007669"/>
    <property type="project" value="InterPro"/>
</dbReference>
<dbReference type="FunFam" id="3.40.50.2000:FF:000072">
    <property type="entry name" value="Glycosyl transferase"/>
    <property type="match status" value="1"/>
</dbReference>
<dbReference type="SUPFAM" id="SSF53756">
    <property type="entry name" value="UDP-Glycosyltransferase/glycogen phosphorylase"/>
    <property type="match status" value="1"/>
</dbReference>
<dbReference type="GO" id="GO:0008194">
    <property type="term" value="F:UDP-glycosyltransferase activity"/>
    <property type="evidence" value="ECO:0007669"/>
    <property type="project" value="InterPro"/>
</dbReference>
<organism evidence="4 5">
    <name type="scientific">Paenibacillus agilis</name>
    <dbReference type="NCBI Taxonomy" id="3020863"/>
    <lineage>
        <taxon>Bacteria</taxon>
        <taxon>Bacillati</taxon>
        <taxon>Bacillota</taxon>
        <taxon>Bacilli</taxon>
        <taxon>Bacillales</taxon>
        <taxon>Paenibacillaceae</taxon>
        <taxon>Paenibacillus</taxon>
    </lineage>
</organism>
<evidence type="ECO:0000256" key="2">
    <source>
        <dbReference type="ARBA" id="ARBA00022676"/>
    </source>
</evidence>
<protein>
    <submittedName>
        <fullName evidence="4">Glycosyl transferase</fullName>
    </submittedName>
</protein>
<dbReference type="InterPro" id="IPR006326">
    <property type="entry name" value="UDPGT_MGT-like"/>
</dbReference>
<dbReference type="Proteomes" id="UP000318102">
    <property type="component" value="Unassembled WGS sequence"/>
</dbReference>
<evidence type="ECO:0000256" key="1">
    <source>
        <dbReference type="ARBA" id="ARBA00009995"/>
    </source>
</evidence>
<evidence type="ECO:0000313" key="4">
    <source>
        <dbReference type="EMBL" id="TVX93547.1"/>
    </source>
</evidence>
<comment type="caution">
    <text evidence="4">The sequence shown here is derived from an EMBL/GenBank/DDBJ whole genome shotgun (WGS) entry which is preliminary data.</text>
</comment>
<dbReference type="Pfam" id="PF00201">
    <property type="entry name" value="UDPGT"/>
    <property type="match status" value="1"/>
</dbReference>
<dbReference type="InterPro" id="IPR002213">
    <property type="entry name" value="UDP_glucos_trans"/>
</dbReference>
<dbReference type="RefSeq" id="WP_144990132.1">
    <property type="nucleotide sequence ID" value="NZ_VNJK01000001.1"/>
</dbReference>
<dbReference type="NCBIfam" id="TIGR01426">
    <property type="entry name" value="MGT"/>
    <property type="match status" value="1"/>
</dbReference>
<dbReference type="PANTHER" id="PTHR48043:SF145">
    <property type="entry name" value="FI06409P-RELATED"/>
    <property type="match status" value="1"/>
</dbReference>
<sequence>MARILYVNIPSEGHVNPTIGLVKELVDNGEEVVYLCTEGYRKRIQQTGAEFRTYQVNENLFDELGFTPTEARHPLQFVDFILRGIIEPHVPEILRLVQNESFDYFIYDSMFGWGGSILEEKLGIPAICSITHFVFTEPLELEESADAHGDLDIEALHKQTTSTLERIANTYQVTIPAIEDVFFHHGVSKLVFTSRYFHPDADKLDDSFILPGPSLTPRHDAPEFPFELLRSRYEQVAYISMGTIVNKDVEFYKLCFEAFQDIPVQFVLSCGKETDLDPIGDCIPSNFIIEPYVPQLEILQRVDAFITHAGMNSTSEALYYDVPLVTIPLTSDQPIVAKRVEELGAGIYLDKNSLTPEGLRSALLQVLQEESYKKQAKQIGDSFREAGGYKEAANRLMSLFLKV</sequence>
<dbReference type="OrthoDB" id="6620093at2"/>
<evidence type="ECO:0000313" key="5">
    <source>
        <dbReference type="Proteomes" id="UP000318102"/>
    </source>
</evidence>
<name>A0A559J0Z5_9BACL</name>
<keyword evidence="5" id="KW-1185">Reference proteome</keyword>
<dbReference type="CDD" id="cd03784">
    <property type="entry name" value="GT1_Gtf-like"/>
    <property type="match status" value="1"/>
</dbReference>
<keyword evidence="2" id="KW-0328">Glycosyltransferase</keyword>
<comment type="similarity">
    <text evidence="1">Belongs to the UDP-glycosyltransferase family.</text>
</comment>
<dbReference type="InterPro" id="IPR050271">
    <property type="entry name" value="UDP-glycosyltransferase"/>
</dbReference>
<keyword evidence="3 4" id="KW-0808">Transferase</keyword>
<dbReference type="EMBL" id="VNJK01000001">
    <property type="protein sequence ID" value="TVX93547.1"/>
    <property type="molecule type" value="Genomic_DNA"/>
</dbReference>
<dbReference type="PANTHER" id="PTHR48043">
    <property type="entry name" value="EG:EG0003.4 PROTEIN-RELATED"/>
    <property type="match status" value="1"/>
</dbReference>